<name>A0A4Z1DAC0_9ACTN</name>
<gene>
    <name evidence="1" type="ORF">E5083_07135</name>
</gene>
<reference evidence="1 2" key="1">
    <citation type="submission" date="2019-04" db="EMBL/GenBank/DDBJ databases">
        <title>Streptomyces sp. nov. Bv016 isolated from bark of Buahinia variegata.</title>
        <authorList>
            <person name="Kanchanasin P."/>
            <person name="Tanasupawat S."/>
            <person name="Yuki M."/>
            <person name="Kudo T."/>
        </authorList>
    </citation>
    <scope>NUCLEOTIDE SEQUENCE [LARGE SCALE GENOMIC DNA]</scope>
    <source>
        <strain evidence="1 2">Bv016</strain>
    </source>
</reference>
<proteinExistence type="predicted"/>
<dbReference type="GeneID" id="95447370"/>
<dbReference type="InterPro" id="IPR014710">
    <property type="entry name" value="RmlC-like_jellyroll"/>
</dbReference>
<protein>
    <submittedName>
        <fullName evidence="1">Cupin domain-containing protein</fullName>
    </submittedName>
</protein>
<dbReference type="PANTHER" id="PTHR36156">
    <property type="entry name" value="SLR2101 PROTEIN"/>
    <property type="match status" value="1"/>
</dbReference>
<dbReference type="AlphaFoldDB" id="A0A4Z1DAC0"/>
<keyword evidence="2" id="KW-1185">Reference proteome</keyword>
<dbReference type="Gene3D" id="2.60.120.10">
    <property type="entry name" value="Jelly Rolls"/>
    <property type="match status" value="1"/>
</dbReference>
<accession>A0A4Z1DAC0</accession>
<sequence length="177" mass="18526">MSGEHLKAQARRVVSGLDAEGRSAIVADGPTPTRMAAPGFTVMDVWQFDSLPARVDGPNTLGTDAVIAPPPEGLVVRLASFPPDSEFDAADYAASLDAFGGGDSHDGDTSEAGGVWHLTDTVDVVTVISGELHAVTETGETLLKPGDTFVTRGVKHIWSNRTTEPVVIVATMMAAKR</sequence>
<dbReference type="SUPFAM" id="SSF51182">
    <property type="entry name" value="RmlC-like cupins"/>
    <property type="match status" value="1"/>
</dbReference>
<organism evidence="1 2">
    <name type="scientific">Streptomyces bauhiniae</name>
    <dbReference type="NCBI Taxonomy" id="2340725"/>
    <lineage>
        <taxon>Bacteria</taxon>
        <taxon>Bacillati</taxon>
        <taxon>Actinomycetota</taxon>
        <taxon>Actinomycetes</taxon>
        <taxon>Kitasatosporales</taxon>
        <taxon>Streptomycetaceae</taxon>
        <taxon>Streptomyces</taxon>
    </lineage>
</organism>
<dbReference type="Proteomes" id="UP000298159">
    <property type="component" value="Unassembled WGS sequence"/>
</dbReference>
<dbReference type="InterPro" id="IPR011051">
    <property type="entry name" value="RmlC_Cupin_sf"/>
</dbReference>
<evidence type="ECO:0000313" key="1">
    <source>
        <dbReference type="EMBL" id="TGN79403.1"/>
    </source>
</evidence>
<evidence type="ECO:0000313" key="2">
    <source>
        <dbReference type="Proteomes" id="UP000298159"/>
    </source>
</evidence>
<dbReference type="PANTHER" id="PTHR36156:SF2">
    <property type="entry name" value="CUPIN TYPE-2 DOMAIN-CONTAINING PROTEIN"/>
    <property type="match status" value="1"/>
</dbReference>
<comment type="caution">
    <text evidence="1">The sequence shown here is derived from an EMBL/GenBank/DDBJ whole genome shotgun (WGS) entry which is preliminary data.</text>
</comment>
<dbReference type="InterPro" id="IPR047142">
    <property type="entry name" value="OryJ/VirC-like"/>
</dbReference>
<dbReference type="RefSeq" id="WP_135784744.1">
    <property type="nucleotide sequence ID" value="NZ_JBHUSY010000003.1"/>
</dbReference>
<dbReference type="EMBL" id="SRRT01000002">
    <property type="protein sequence ID" value="TGN79403.1"/>
    <property type="molecule type" value="Genomic_DNA"/>
</dbReference>